<accession>A0ABN1BDK6</accession>
<keyword evidence="8" id="KW-1185">Reference proteome</keyword>
<keyword evidence="2 4" id="KW-0547">Nucleotide-binding</keyword>
<evidence type="ECO:0000256" key="1">
    <source>
        <dbReference type="ARBA" id="ARBA00022598"/>
    </source>
</evidence>
<dbReference type="EMBL" id="BAAABY010000054">
    <property type="protein sequence ID" value="GAA0495342.1"/>
    <property type="molecule type" value="Genomic_DNA"/>
</dbReference>
<dbReference type="Gene3D" id="3.40.50.20">
    <property type="match status" value="1"/>
</dbReference>
<keyword evidence="1" id="KW-0436">Ligase</keyword>
<feature type="compositionally biased region" description="Polar residues" evidence="5">
    <location>
        <begin position="463"/>
        <end position="475"/>
    </location>
</feature>
<dbReference type="Gene3D" id="3.30.470.20">
    <property type="entry name" value="ATP-grasp fold, B domain"/>
    <property type="match status" value="1"/>
</dbReference>
<protein>
    <recommendedName>
        <fullName evidence="6">ATP-grasp domain-containing protein</fullName>
    </recommendedName>
</protein>
<dbReference type="PROSITE" id="PS50975">
    <property type="entry name" value="ATP_GRASP"/>
    <property type="match status" value="1"/>
</dbReference>
<evidence type="ECO:0000256" key="2">
    <source>
        <dbReference type="ARBA" id="ARBA00022741"/>
    </source>
</evidence>
<dbReference type="RefSeq" id="WP_346099585.1">
    <property type="nucleotide sequence ID" value="NZ_BAAABY010000054.1"/>
</dbReference>
<feature type="domain" description="ATP-grasp" evidence="6">
    <location>
        <begin position="115"/>
        <end position="334"/>
    </location>
</feature>
<dbReference type="Proteomes" id="UP001500909">
    <property type="component" value="Unassembled WGS sequence"/>
</dbReference>
<evidence type="ECO:0000313" key="8">
    <source>
        <dbReference type="Proteomes" id="UP001500909"/>
    </source>
</evidence>
<dbReference type="Pfam" id="PF13535">
    <property type="entry name" value="ATP-grasp_4"/>
    <property type="match status" value="1"/>
</dbReference>
<name>A0ABN1BDK6_9ACTN</name>
<evidence type="ECO:0000256" key="3">
    <source>
        <dbReference type="ARBA" id="ARBA00022840"/>
    </source>
</evidence>
<evidence type="ECO:0000313" key="7">
    <source>
        <dbReference type="EMBL" id="GAA0495342.1"/>
    </source>
</evidence>
<dbReference type="PANTHER" id="PTHR43585:SF2">
    <property type="entry name" value="ATP-GRASP ENZYME FSQD"/>
    <property type="match status" value="1"/>
</dbReference>
<dbReference type="InterPro" id="IPR052032">
    <property type="entry name" value="ATP-dep_AA_Ligase"/>
</dbReference>
<keyword evidence="3 4" id="KW-0067">ATP-binding</keyword>
<evidence type="ECO:0000259" key="6">
    <source>
        <dbReference type="PROSITE" id="PS50975"/>
    </source>
</evidence>
<sequence length="483" mass="50212">MSTVLLVHAKGGPPLGHVLSRAAARAEVHLLALSALPSAVAASASSLCASVVTPTDAERFDLVSLIVSRAEAVGADAVLTFSEYAVVAVAEACAALGLAGAGGAAALARDKRMMRHTWHRHGLPQPAFRPVTTRADLHEAAAALPFPMLLKAAWSAGSTAHQVIGSPREADGAWRRSREVMAESARLGFAELHVAEAAAHFVVEEIVTGDAAQWFDEPGWGDYVSVEGVVAGGVFHPVCVSGRMPTVEPFTERAGITPALLPADLQDRVVALARKAVDALGLRDCGTHTEIKLGADGRMWLIETAARFGGAMTVPQIEQVFRLDLVGMLVDHLLGRPVAWPERALGPEQARGAAGSLVVLAVDGRGEAWRDRRVWNFPVVTEAVTLSAGSTLSVVPESSLPDGSIVPVYDPAGGANTMAALCLLSAADARTVLRDFTTLVDALPTVLPPAASAAPHSLSTTPQPLSGTPELTSAAPQPEGVRA</sequence>
<proteinExistence type="predicted"/>
<dbReference type="SUPFAM" id="SSF56059">
    <property type="entry name" value="Glutathione synthetase ATP-binding domain-like"/>
    <property type="match status" value="1"/>
</dbReference>
<dbReference type="PANTHER" id="PTHR43585">
    <property type="entry name" value="FUMIPYRROLE BIOSYNTHESIS PROTEIN C"/>
    <property type="match status" value="1"/>
</dbReference>
<reference evidence="7 8" key="1">
    <citation type="journal article" date="2019" name="Int. J. Syst. Evol. Microbiol.">
        <title>The Global Catalogue of Microorganisms (GCM) 10K type strain sequencing project: providing services to taxonomists for standard genome sequencing and annotation.</title>
        <authorList>
            <consortium name="The Broad Institute Genomics Platform"/>
            <consortium name="The Broad Institute Genome Sequencing Center for Infectious Disease"/>
            <person name="Wu L."/>
            <person name="Ma J."/>
        </authorList>
    </citation>
    <scope>NUCLEOTIDE SEQUENCE [LARGE SCALE GENOMIC DNA]</scope>
    <source>
        <strain evidence="7 8">JCM 4805</strain>
    </source>
</reference>
<comment type="caution">
    <text evidence="7">The sequence shown here is derived from an EMBL/GenBank/DDBJ whole genome shotgun (WGS) entry which is preliminary data.</text>
</comment>
<feature type="compositionally biased region" description="Low complexity" evidence="5">
    <location>
        <begin position="450"/>
        <end position="462"/>
    </location>
</feature>
<feature type="region of interest" description="Disordered" evidence="5">
    <location>
        <begin position="450"/>
        <end position="483"/>
    </location>
</feature>
<evidence type="ECO:0000256" key="5">
    <source>
        <dbReference type="SAM" id="MobiDB-lite"/>
    </source>
</evidence>
<evidence type="ECO:0000256" key="4">
    <source>
        <dbReference type="PROSITE-ProRule" id="PRU00409"/>
    </source>
</evidence>
<dbReference type="InterPro" id="IPR011761">
    <property type="entry name" value="ATP-grasp"/>
</dbReference>
<organism evidence="7 8">
    <name type="scientific">Streptomyces olivaceiscleroticus</name>
    <dbReference type="NCBI Taxonomy" id="68245"/>
    <lineage>
        <taxon>Bacteria</taxon>
        <taxon>Bacillati</taxon>
        <taxon>Actinomycetota</taxon>
        <taxon>Actinomycetes</taxon>
        <taxon>Kitasatosporales</taxon>
        <taxon>Streptomycetaceae</taxon>
        <taxon>Streptomyces</taxon>
    </lineage>
</organism>
<gene>
    <name evidence="7" type="ORF">GCM10010361_70930</name>
</gene>